<dbReference type="OrthoDB" id="5397628at2759"/>
<feature type="compositionally biased region" description="Low complexity" evidence="1">
    <location>
        <begin position="93"/>
        <end position="105"/>
    </location>
</feature>
<sequence length="323" mass="35958">MGSFMSAFNRLLPFATPGTPLMQDLAHLAAICGLLYYAPQVQQWYHRRHELLQDQNEGIEVLQHVPVDHAPAQFDDTEIEHEDDDEPIDAFDDGGPPQAGDGQAQEAEHGPFIDNEAEPGPAQPGARARRTDIGAKKAKSLARKDQRRAYHEFQRSQGEAQRARDAAGAAEREAAQAAERERRRATEATLEAKKAKEREQNREQERKEYEEGIRRRDLAVRLVREALDESRTCDLFRVAKQVGGDVDEEWVEKIIKASGLLGTKGDVMTLITGMGWAARVSAEDMAKVYENALSRAGEDGRIYFDVVGKELEARLGEVAIGVS</sequence>
<dbReference type="AlphaFoldDB" id="A0A6G1LAT0"/>
<proteinExistence type="predicted"/>
<organism evidence="2 3">
    <name type="scientific">Teratosphaeria nubilosa</name>
    <dbReference type="NCBI Taxonomy" id="161662"/>
    <lineage>
        <taxon>Eukaryota</taxon>
        <taxon>Fungi</taxon>
        <taxon>Dikarya</taxon>
        <taxon>Ascomycota</taxon>
        <taxon>Pezizomycotina</taxon>
        <taxon>Dothideomycetes</taxon>
        <taxon>Dothideomycetidae</taxon>
        <taxon>Mycosphaerellales</taxon>
        <taxon>Teratosphaeriaceae</taxon>
        <taxon>Teratosphaeria</taxon>
    </lineage>
</organism>
<evidence type="ECO:0000313" key="2">
    <source>
        <dbReference type="EMBL" id="KAF2769334.1"/>
    </source>
</evidence>
<feature type="compositionally biased region" description="Acidic residues" evidence="1">
    <location>
        <begin position="79"/>
        <end position="92"/>
    </location>
</feature>
<reference evidence="2" key="1">
    <citation type="journal article" date="2020" name="Stud. Mycol.">
        <title>101 Dothideomycetes genomes: a test case for predicting lifestyles and emergence of pathogens.</title>
        <authorList>
            <person name="Haridas S."/>
            <person name="Albert R."/>
            <person name="Binder M."/>
            <person name="Bloem J."/>
            <person name="Labutti K."/>
            <person name="Salamov A."/>
            <person name="Andreopoulos B."/>
            <person name="Baker S."/>
            <person name="Barry K."/>
            <person name="Bills G."/>
            <person name="Bluhm B."/>
            <person name="Cannon C."/>
            <person name="Castanera R."/>
            <person name="Culley D."/>
            <person name="Daum C."/>
            <person name="Ezra D."/>
            <person name="Gonzalez J."/>
            <person name="Henrissat B."/>
            <person name="Kuo A."/>
            <person name="Liang C."/>
            <person name="Lipzen A."/>
            <person name="Lutzoni F."/>
            <person name="Magnuson J."/>
            <person name="Mondo S."/>
            <person name="Nolan M."/>
            <person name="Ohm R."/>
            <person name="Pangilinan J."/>
            <person name="Park H.-J."/>
            <person name="Ramirez L."/>
            <person name="Alfaro M."/>
            <person name="Sun H."/>
            <person name="Tritt A."/>
            <person name="Yoshinaga Y."/>
            <person name="Zwiers L.-H."/>
            <person name="Turgeon B."/>
            <person name="Goodwin S."/>
            <person name="Spatafora J."/>
            <person name="Crous P."/>
            <person name="Grigoriev I."/>
        </authorList>
    </citation>
    <scope>NUCLEOTIDE SEQUENCE</scope>
    <source>
        <strain evidence="2">CBS 116005</strain>
    </source>
</reference>
<evidence type="ECO:0000256" key="1">
    <source>
        <dbReference type="SAM" id="MobiDB-lite"/>
    </source>
</evidence>
<feature type="compositionally biased region" description="Basic and acidic residues" evidence="1">
    <location>
        <begin position="142"/>
        <end position="154"/>
    </location>
</feature>
<feature type="compositionally biased region" description="Basic and acidic residues" evidence="1">
    <location>
        <begin position="161"/>
        <end position="210"/>
    </location>
</feature>
<evidence type="ECO:0000313" key="3">
    <source>
        <dbReference type="Proteomes" id="UP000799436"/>
    </source>
</evidence>
<name>A0A6G1LAT0_9PEZI</name>
<accession>A0A6G1LAT0</accession>
<protein>
    <submittedName>
        <fullName evidence="2">Uncharacterized protein</fullName>
    </submittedName>
</protein>
<feature type="region of interest" description="Disordered" evidence="1">
    <location>
        <begin position="79"/>
        <end position="210"/>
    </location>
</feature>
<dbReference type="Proteomes" id="UP000799436">
    <property type="component" value="Unassembled WGS sequence"/>
</dbReference>
<keyword evidence="3" id="KW-1185">Reference proteome</keyword>
<gene>
    <name evidence="2" type="ORF">EJ03DRAFT_327400</name>
</gene>
<dbReference type="EMBL" id="ML995834">
    <property type="protein sequence ID" value="KAF2769334.1"/>
    <property type="molecule type" value="Genomic_DNA"/>
</dbReference>